<dbReference type="Proteomes" id="UP001141434">
    <property type="component" value="Unassembled WGS sequence"/>
</dbReference>
<accession>A0A9W9FQF3</accession>
<reference evidence="1" key="2">
    <citation type="journal article" date="2023" name="IMA Fungus">
        <title>Comparative genomic study of the Penicillium genus elucidates a diverse pangenome and 15 lateral gene transfer events.</title>
        <authorList>
            <person name="Petersen C."/>
            <person name="Sorensen T."/>
            <person name="Nielsen M.R."/>
            <person name="Sondergaard T.E."/>
            <person name="Sorensen J.L."/>
            <person name="Fitzpatrick D.A."/>
            <person name="Frisvad J.C."/>
            <person name="Nielsen K.L."/>
        </authorList>
    </citation>
    <scope>NUCLEOTIDE SEQUENCE</scope>
    <source>
        <strain evidence="1">IBT 34128</strain>
    </source>
</reference>
<dbReference type="RefSeq" id="XP_056513482.1">
    <property type="nucleotide sequence ID" value="XM_056652415.1"/>
</dbReference>
<sequence length="214" mass="25036">MSEFLECTRPWETHTGLKPQIPDAFWDRSHRWHEGDHMFQSLDHIVQAFLDDETPISYVDNYALRPFHHSKYEWVIRPYTKSEDVFKPHVNAFVTDSEALLPDRLGTGEVSTAFGLITQSQFQDGYNSYRYIPVTIFSASDRQMRVLQCWHDKQNPKTRHVRRSPIMEFRHGMRANWRDWVTVLCWIAGRLVGDTDTENGSEAVGRLGTVDVLH</sequence>
<dbReference type="GeneID" id="81391583"/>
<comment type="caution">
    <text evidence="1">The sequence shown here is derived from an EMBL/GenBank/DDBJ whole genome shotgun (WGS) entry which is preliminary data.</text>
</comment>
<gene>
    <name evidence="1" type="ORF">NUU61_001833</name>
</gene>
<keyword evidence="2" id="KW-1185">Reference proteome</keyword>
<name>A0A9W9FQF3_9EURO</name>
<dbReference type="AlphaFoldDB" id="A0A9W9FQF3"/>
<evidence type="ECO:0000313" key="2">
    <source>
        <dbReference type="Proteomes" id="UP001141434"/>
    </source>
</evidence>
<dbReference type="EMBL" id="JAPMSZ010000004">
    <property type="protein sequence ID" value="KAJ5104486.1"/>
    <property type="molecule type" value="Genomic_DNA"/>
</dbReference>
<reference evidence="1" key="1">
    <citation type="submission" date="2022-11" db="EMBL/GenBank/DDBJ databases">
        <authorList>
            <person name="Petersen C."/>
        </authorList>
    </citation>
    <scope>NUCLEOTIDE SEQUENCE</scope>
    <source>
        <strain evidence="1">IBT 34128</strain>
    </source>
</reference>
<proteinExistence type="predicted"/>
<organism evidence="1 2">
    <name type="scientific">Penicillium alfredii</name>
    <dbReference type="NCBI Taxonomy" id="1506179"/>
    <lineage>
        <taxon>Eukaryota</taxon>
        <taxon>Fungi</taxon>
        <taxon>Dikarya</taxon>
        <taxon>Ascomycota</taxon>
        <taxon>Pezizomycotina</taxon>
        <taxon>Eurotiomycetes</taxon>
        <taxon>Eurotiomycetidae</taxon>
        <taxon>Eurotiales</taxon>
        <taxon>Aspergillaceae</taxon>
        <taxon>Penicillium</taxon>
    </lineage>
</organism>
<protein>
    <submittedName>
        <fullName evidence="1">Uncharacterized protein</fullName>
    </submittedName>
</protein>
<evidence type="ECO:0000313" key="1">
    <source>
        <dbReference type="EMBL" id="KAJ5104486.1"/>
    </source>
</evidence>
<dbReference type="OrthoDB" id="4870109at2759"/>